<dbReference type="SUPFAM" id="SSF46689">
    <property type="entry name" value="Homeodomain-like"/>
    <property type="match status" value="1"/>
</dbReference>
<dbReference type="PRINTS" id="PR00032">
    <property type="entry name" value="HTHARAC"/>
</dbReference>
<dbReference type="Gene3D" id="1.10.10.60">
    <property type="entry name" value="Homeodomain-like"/>
    <property type="match status" value="1"/>
</dbReference>
<evidence type="ECO:0000313" key="5">
    <source>
        <dbReference type="EMBL" id="EZH73840.1"/>
    </source>
</evidence>
<evidence type="ECO:0000256" key="2">
    <source>
        <dbReference type="ARBA" id="ARBA00023125"/>
    </source>
</evidence>
<reference evidence="5 6" key="1">
    <citation type="submission" date="2014-04" db="EMBL/GenBank/DDBJ databases">
        <title>Aquimarina sp. 22II-S11-z7 Genome Sequencing.</title>
        <authorList>
            <person name="Lai Q."/>
        </authorList>
    </citation>
    <scope>NUCLEOTIDE SEQUENCE [LARGE SCALE GENOMIC DNA]</scope>
    <source>
        <strain evidence="5 6">22II-S11-z7</strain>
    </source>
</reference>
<dbReference type="Proteomes" id="UP000023541">
    <property type="component" value="Unassembled WGS sequence"/>
</dbReference>
<keyword evidence="3" id="KW-0804">Transcription</keyword>
<sequence length="284" mass="32881">MQEIPVRKGNANSNESIFAIKNVEKMLSGKRMIQNLHRHDFFFLLALGQGSGFHEIDFVPYDVCAHSIFVLRPGQVHQLTLNKESTGYLLNFNANSYVAHDRAKVELLRKISNLNYYRFDNEDFKKPISVLEAIFQEFTNKDEGYQEVINANLSILLTELSRKIGKDHNNNNNNGTPYSQERLEEFLELLETHSITCKRAAQYAEMMNLSLYQLNAITKSTLDKTCSELINEHIILEAKRYLLATSNQVSSIAYDLGYDDTSYFIRFFKKHMGCSPKVFRHNFR</sequence>
<organism evidence="5 6">
    <name type="scientific">Aquimarina atlantica</name>
    <dbReference type="NCBI Taxonomy" id="1317122"/>
    <lineage>
        <taxon>Bacteria</taxon>
        <taxon>Pseudomonadati</taxon>
        <taxon>Bacteroidota</taxon>
        <taxon>Flavobacteriia</taxon>
        <taxon>Flavobacteriales</taxon>
        <taxon>Flavobacteriaceae</taxon>
        <taxon>Aquimarina</taxon>
    </lineage>
</organism>
<dbReference type="InterPro" id="IPR009057">
    <property type="entry name" value="Homeodomain-like_sf"/>
</dbReference>
<dbReference type="InterPro" id="IPR018060">
    <property type="entry name" value="HTH_AraC"/>
</dbReference>
<evidence type="ECO:0000259" key="4">
    <source>
        <dbReference type="PROSITE" id="PS01124"/>
    </source>
</evidence>
<dbReference type="EMBL" id="AQRA01000005">
    <property type="protein sequence ID" value="EZH73840.1"/>
    <property type="molecule type" value="Genomic_DNA"/>
</dbReference>
<dbReference type="AlphaFoldDB" id="A0A023BV34"/>
<comment type="caution">
    <text evidence="5">The sequence shown here is derived from an EMBL/GenBank/DDBJ whole genome shotgun (WGS) entry which is preliminary data.</text>
</comment>
<keyword evidence="6" id="KW-1185">Reference proteome</keyword>
<keyword evidence="1" id="KW-0805">Transcription regulation</keyword>
<dbReference type="SMART" id="SM00342">
    <property type="entry name" value="HTH_ARAC"/>
    <property type="match status" value="1"/>
</dbReference>
<name>A0A023BV34_9FLAO</name>
<proteinExistence type="predicted"/>
<feature type="domain" description="HTH araC/xylS-type" evidence="4">
    <location>
        <begin position="181"/>
        <end position="282"/>
    </location>
</feature>
<dbReference type="GO" id="GO:0043565">
    <property type="term" value="F:sequence-specific DNA binding"/>
    <property type="evidence" value="ECO:0007669"/>
    <property type="project" value="InterPro"/>
</dbReference>
<evidence type="ECO:0000313" key="6">
    <source>
        <dbReference type="Proteomes" id="UP000023541"/>
    </source>
</evidence>
<evidence type="ECO:0000256" key="3">
    <source>
        <dbReference type="ARBA" id="ARBA00023163"/>
    </source>
</evidence>
<evidence type="ECO:0000256" key="1">
    <source>
        <dbReference type="ARBA" id="ARBA00023015"/>
    </source>
</evidence>
<dbReference type="STRING" id="1317122.ATO12_18075"/>
<dbReference type="GO" id="GO:0003700">
    <property type="term" value="F:DNA-binding transcription factor activity"/>
    <property type="evidence" value="ECO:0007669"/>
    <property type="project" value="InterPro"/>
</dbReference>
<dbReference type="PROSITE" id="PS01124">
    <property type="entry name" value="HTH_ARAC_FAMILY_2"/>
    <property type="match status" value="1"/>
</dbReference>
<dbReference type="PANTHER" id="PTHR43280">
    <property type="entry name" value="ARAC-FAMILY TRANSCRIPTIONAL REGULATOR"/>
    <property type="match status" value="1"/>
</dbReference>
<dbReference type="OrthoDB" id="2666928at2"/>
<protein>
    <submittedName>
        <fullName evidence="5">AraC family transcriptional regulator</fullName>
    </submittedName>
</protein>
<dbReference type="RefSeq" id="WP_034242643.1">
    <property type="nucleotide sequence ID" value="NZ_AQRA01000005.1"/>
</dbReference>
<accession>A0A023BV34</accession>
<dbReference type="Pfam" id="PF12833">
    <property type="entry name" value="HTH_18"/>
    <property type="match status" value="1"/>
</dbReference>
<gene>
    <name evidence="5" type="ORF">ATO12_18075</name>
</gene>
<keyword evidence="2" id="KW-0238">DNA-binding</keyword>
<dbReference type="PANTHER" id="PTHR43280:SF32">
    <property type="entry name" value="TRANSCRIPTIONAL REGULATORY PROTEIN"/>
    <property type="match status" value="1"/>
</dbReference>
<dbReference type="InterPro" id="IPR020449">
    <property type="entry name" value="Tscrpt_reg_AraC-type_HTH"/>
</dbReference>
<dbReference type="eggNOG" id="COG2207">
    <property type="taxonomic scope" value="Bacteria"/>
</dbReference>
<dbReference type="InterPro" id="IPR037923">
    <property type="entry name" value="HTH-like"/>
</dbReference>
<dbReference type="SUPFAM" id="SSF51215">
    <property type="entry name" value="Regulatory protein AraC"/>
    <property type="match status" value="1"/>
</dbReference>